<protein>
    <submittedName>
        <fullName evidence="1">Uncharacterized protein</fullName>
    </submittedName>
</protein>
<comment type="caution">
    <text evidence="1">The sequence shown here is derived from an EMBL/GenBank/DDBJ whole genome shotgun (WGS) entry which is preliminary data.</text>
</comment>
<sequence>MGAKVSLLKSYVCTPILRLFANNIFVVRKIRLLANVSRFIFNKFDSCLYIINKIKRLIGVVGFCC</sequence>
<gene>
    <name evidence="1" type="ORF">HMPREF0653_02256</name>
</gene>
<evidence type="ECO:0000313" key="2">
    <source>
        <dbReference type="Proteomes" id="UP000016660"/>
    </source>
</evidence>
<dbReference type="EMBL" id="AWUY01000226">
    <property type="protein sequence ID" value="ERJ73084.1"/>
    <property type="molecule type" value="Genomic_DNA"/>
</dbReference>
<reference evidence="1 2" key="1">
    <citation type="submission" date="2013-06" db="EMBL/GenBank/DDBJ databases">
        <authorList>
            <person name="Weinstock G."/>
            <person name="Sodergren E."/>
            <person name="Lobos E.A."/>
            <person name="Fulton L."/>
            <person name="Fulton R."/>
            <person name="Courtney L."/>
            <person name="Fronick C."/>
            <person name="O'Laughlin M."/>
            <person name="Godfrey J."/>
            <person name="Wilson R.M."/>
            <person name="Miner T."/>
            <person name="Farmer C."/>
            <person name="Delehaunty K."/>
            <person name="Cordes M."/>
            <person name="Minx P."/>
            <person name="Tomlinson C."/>
            <person name="Chen J."/>
            <person name="Wollam A."/>
            <person name="Pepin K.H."/>
            <person name="Bhonagiri V."/>
            <person name="Zhang X."/>
            <person name="Warren W."/>
            <person name="Mitreva M."/>
            <person name="Mardis E.R."/>
            <person name="Wilson R.K."/>
        </authorList>
    </citation>
    <scope>NUCLEOTIDE SEQUENCE [LARGE SCALE GENOMIC DNA]</scope>
    <source>
        <strain evidence="1 2">ATCC 29426</strain>
    </source>
</reference>
<proteinExistence type="predicted"/>
<name>A0ABP2Y5V7_9BACT</name>
<keyword evidence="2" id="KW-1185">Reference proteome</keyword>
<dbReference type="Proteomes" id="UP000016660">
    <property type="component" value="Unassembled WGS sequence"/>
</dbReference>
<accession>A0ABP2Y5V7</accession>
<evidence type="ECO:0000313" key="1">
    <source>
        <dbReference type="EMBL" id="ERJ73084.1"/>
    </source>
</evidence>
<organism evidence="1 2">
    <name type="scientific">Prevotella disiens JCM 6334 = ATCC 29426</name>
    <dbReference type="NCBI Taxonomy" id="1235811"/>
    <lineage>
        <taxon>Bacteria</taxon>
        <taxon>Pseudomonadati</taxon>
        <taxon>Bacteroidota</taxon>
        <taxon>Bacteroidia</taxon>
        <taxon>Bacteroidales</taxon>
        <taxon>Prevotellaceae</taxon>
        <taxon>Prevotella</taxon>
    </lineage>
</organism>